<organism evidence="7 8">
    <name type="scientific">Actinoallomurus acaciae</name>
    <dbReference type="NCBI Taxonomy" id="502577"/>
    <lineage>
        <taxon>Bacteria</taxon>
        <taxon>Bacillati</taxon>
        <taxon>Actinomycetota</taxon>
        <taxon>Actinomycetes</taxon>
        <taxon>Streptosporangiales</taxon>
        <taxon>Thermomonosporaceae</taxon>
        <taxon>Actinoallomurus</taxon>
    </lineage>
</organism>
<dbReference type="PRINTS" id="PR01715">
    <property type="entry name" value="FERRIBNDNGPP"/>
</dbReference>
<keyword evidence="3" id="KW-0813">Transport</keyword>
<feature type="signal peptide" evidence="5">
    <location>
        <begin position="1"/>
        <end position="18"/>
    </location>
</feature>
<keyword evidence="4 5" id="KW-0732">Signal</keyword>
<dbReference type="Gene3D" id="3.40.50.1980">
    <property type="entry name" value="Nitrogenase molybdenum iron protein domain"/>
    <property type="match status" value="2"/>
</dbReference>
<protein>
    <submittedName>
        <fullName evidence="7">ABC transporter substrate-binding protein</fullName>
    </submittedName>
</protein>
<evidence type="ECO:0000256" key="3">
    <source>
        <dbReference type="ARBA" id="ARBA00022448"/>
    </source>
</evidence>
<evidence type="ECO:0000256" key="4">
    <source>
        <dbReference type="ARBA" id="ARBA00022729"/>
    </source>
</evidence>
<dbReference type="SUPFAM" id="SSF53807">
    <property type="entry name" value="Helical backbone' metal receptor"/>
    <property type="match status" value="1"/>
</dbReference>
<comment type="similarity">
    <text evidence="2">Belongs to the bacterial solute-binding protein 8 family.</text>
</comment>
<evidence type="ECO:0000259" key="6">
    <source>
        <dbReference type="PROSITE" id="PS50983"/>
    </source>
</evidence>
<evidence type="ECO:0000256" key="1">
    <source>
        <dbReference type="ARBA" id="ARBA00004196"/>
    </source>
</evidence>
<dbReference type="InterPro" id="IPR051313">
    <property type="entry name" value="Bact_iron-sidero_bind"/>
</dbReference>
<evidence type="ECO:0000256" key="2">
    <source>
        <dbReference type="ARBA" id="ARBA00008814"/>
    </source>
</evidence>
<evidence type="ECO:0000313" key="8">
    <source>
        <dbReference type="Proteomes" id="UP001589627"/>
    </source>
</evidence>
<dbReference type="Pfam" id="PF01497">
    <property type="entry name" value="Peripla_BP_2"/>
    <property type="match status" value="1"/>
</dbReference>
<feature type="chain" id="PRO_5046240543" evidence="5">
    <location>
        <begin position="19"/>
        <end position="322"/>
    </location>
</feature>
<feature type="domain" description="Fe/B12 periplasmic-binding" evidence="6">
    <location>
        <begin position="54"/>
        <end position="322"/>
    </location>
</feature>
<evidence type="ECO:0000313" key="7">
    <source>
        <dbReference type="EMBL" id="MFB9835594.1"/>
    </source>
</evidence>
<sequence>MRRLLAAVATAVAVLATACGTTQPPSTGANPAPSQITLTDASGASLHLDRPATKVVGTEWNVVDDLITLGVAPVGVADVKGYKAWASAVPLKNAPKDIGMRDQPSMDTIASLAPDLIIATTDLPSSAVKQMRKVAPVLLLESAKASDQIGLMTKSLDLIAQATGRTKQAQAAENAFEAKVAAGKKAIEGAGRTGAKVAFADGYVASNQVTIRPYTKGSLIGAVNERLGLQNAWTVKGDKKYGLGATDVEGLTTLGDVQFAYIANDGDGGDPFARDLAKNSVWKGLPFVKAGHVHRLPEGIWMFGGPASMEAYIDGIVGALTK</sequence>
<dbReference type="InterPro" id="IPR002491">
    <property type="entry name" value="ABC_transptr_periplasmic_BD"/>
</dbReference>
<comment type="subcellular location">
    <subcellularLocation>
        <location evidence="1">Cell envelope</location>
    </subcellularLocation>
</comment>
<dbReference type="PANTHER" id="PTHR30532">
    <property type="entry name" value="IRON III DICITRATE-BINDING PERIPLASMIC PROTEIN"/>
    <property type="match status" value="1"/>
</dbReference>
<proteinExistence type="inferred from homology"/>
<dbReference type="PROSITE" id="PS50983">
    <property type="entry name" value="FE_B12_PBP"/>
    <property type="match status" value="1"/>
</dbReference>
<dbReference type="PROSITE" id="PS51257">
    <property type="entry name" value="PROKAR_LIPOPROTEIN"/>
    <property type="match status" value="1"/>
</dbReference>
<dbReference type="RefSeq" id="WP_378207404.1">
    <property type="nucleotide sequence ID" value="NZ_JBHLZP010000213.1"/>
</dbReference>
<gene>
    <name evidence="7" type="ORF">ACFFNX_25765</name>
</gene>
<reference evidence="7 8" key="1">
    <citation type="submission" date="2024-09" db="EMBL/GenBank/DDBJ databases">
        <authorList>
            <person name="Sun Q."/>
            <person name="Mori K."/>
        </authorList>
    </citation>
    <scope>NUCLEOTIDE SEQUENCE [LARGE SCALE GENOMIC DNA]</scope>
    <source>
        <strain evidence="7 8">TBRC 0563</strain>
    </source>
</reference>
<evidence type="ECO:0000256" key="5">
    <source>
        <dbReference type="SAM" id="SignalP"/>
    </source>
</evidence>
<dbReference type="EMBL" id="JBHLZP010000213">
    <property type="protein sequence ID" value="MFB9835594.1"/>
    <property type="molecule type" value="Genomic_DNA"/>
</dbReference>
<keyword evidence="8" id="KW-1185">Reference proteome</keyword>
<dbReference type="CDD" id="cd01146">
    <property type="entry name" value="FhuD"/>
    <property type="match status" value="1"/>
</dbReference>
<dbReference type="Proteomes" id="UP001589627">
    <property type="component" value="Unassembled WGS sequence"/>
</dbReference>
<dbReference type="PANTHER" id="PTHR30532:SF1">
    <property type="entry name" value="IRON(3+)-HYDROXAMATE-BINDING PROTEIN FHUD"/>
    <property type="match status" value="1"/>
</dbReference>
<accession>A0ABV5YNE5</accession>
<name>A0ABV5YNE5_9ACTN</name>
<comment type="caution">
    <text evidence="7">The sequence shown here is derived from an EMBL/GenBank/DDBJ whole genome shotgun (WGS) entry which is preliminary data.</text>
</comment>